<dbReference type="AlphaFoldDB" id="A0A397VGL4"/>
<protein>
    <recommendedName>
        <fullName evidence="1">TLDc domain-containing protein</fullName>
    </recommendedName>
</protein>
<dbReference type="PROSITE" id="PS51886">
    <property type="entry name" value="TLDC"/>
    <property type="match status" value="1"/>
</dbReference>
<name>A0A397VGL4_9GLOM</name>
<dbReference type="EMBL" id="QKWP01000350">
    <property type="protein sequence ID" value="RIB21614.1"/>
    <property type="molecule type" value="Genomic_DNA"/>
</dbReference>
<sequence length="135" mass="15433">MSNDDINNNVQPYQQILEKDLWDDITKKFMLADRQVSSKILPPLADNPYEFKLLPQGTRDGFTENSFWSLCAKQTHLVVIIKVNATEEILGGSNPIGWDKPVKKDFCKRCKDSFIFSLRNGTIQNSILSRAKDPE</sequence>
<comment type="caution">
    <text evidence="2">The sequence shown here is derived from an EMBL/GenBank/DDBJ whole genome shotgun (WGS) entry which is preliminary data.</text>
</comment>
<proteinExistence type="predicted"/>
<keyword evidence="3" id="KW-1185">Reference proteome</keyword>
<organism evidence="2 3">
    <name type="scientific">Gigaspora rosea</name>
    <dbReference type="NCBI Taxonomy" id="44941"/>
    <lineage>
        <taxon>Eukaryota</taxon>
        <taxon>Fungi</taxon>
        <taxon>Fungi incertae sedis</taxon>
        <taxon>Mucoromycota</taxon>
        <taxon>Glomeromycotina</taxon>
        <taxon>Glomeromycetes</taxon>
        <taxon>Diversisporales</taxon>
        <taxon>Gigasporaceae</taxon>
        <taxon>Gigaspora</taxon>
    </lineage>
</organism>
<accession>A0A397VGL4</accession>
<gene>
    <name evidence="2" type="ORF">C2G38_2176057</name>
</gene>
<dbReference type="InterPro" id="IPR006571">
    <property type="entry name" value="TLDc_dom"/>
</dbReference>
<dbReference type="Pfam" id="PF07534">
    <property type="entry name" value="TLD"/>
    <property type="match status" value="1"/>
</dbReference>
<evidence type="ECO:0000313" key="3">
    <source>
        <dbReference type="Proteomes" id="UP000266673"/>
    </source>
</evidence>
<dbReference type="OrthoDB" id="2340634at2759"/>
<evidence type="ECO:0000259" key="1">
    <source>
        <dbReference type="PROSITE" id="PS51886"/>
    </source>
</evidence>
<feature type="domain" description="TLDc" evidence="1">
    <location>
        <begin position="29"/>
        <end position="135"/>
    </location>
</feature>
<dbReference type="Proteomes" id="UP000266673">
    <property type="component" value="Unassembled WGS sequence"/>
</dbReference>
<reference evidence="2 3" key="1">
    <citation type="submission" date="2018-06" db="EMBL/GenBank/DDBJ databases">
        <title>Comparative genomics reveals the genomic features of Rhizophagus irregularis, R. cerebriforme, R. diaphanum and Gigaspora rosea, and their symbiotic lifestyle signature.</title>
        <authorList>
            <person name="Morin E."/>
            <person name="San Clemente H."/>
            <person name="Chen E.C.H."/>
            <person name="De La Providencia I."/>
            <person name="Hainaut M."/>
            <person name="Kuo A."/>
            <person name="Kohler A."/>
            <person name="Murat C."/>
            <person name="Tang N."/>
            <person name="Roy S."/>
            <person name="Loubradou J."/>
            <person name="Henrissat B."/>
            <person name="Grigoriev I.V."/>
            <person name="Corradi N."/>
            <person name="Roux C."/>
            <person name="Martin F.M."/>
        </authorList>
    </citation>
    <scope>NUCLEOTIDE SEQUENCE [LARGE SCALE GENOMIC DNA]</scope>
    <source>
        <strain evidence="2 3">DAOM 194757</strain>
    </source>
</reference>
<evidence type="ECO:0000313" key="2">
    <source>
        <dbReference type="EMBL" id="RIB21614.1"/>
    </source>
</evidence>